<keyword evidence="2" id="KW-1185">Reference proteome</keyword>
<reference evidence="1" key="1">
    <citation type="submission" date="2021-07" db="EMBL/GenBank/DDBJ databases">
        <title>Genome Resource of American Ginseng Black Spot Pathogen Alternaria panax.</title>
        <authorList>
            <person name="Qiu C."/>
            <person name="Wang W."/>
            <person name="Liu Z."/>
        </authorList>
    </citation>
    <scope>NUCLEOTIDE SEQUENCE</scope>
    <source>
        <strain evidence="1">BNCC115425</strain>
    </source>
</reference>
<gene>
    <name evidence="1" type="ORF">G6011_07563</name>
</gene>
<comment type="caution">
    <text evidence="1">The sequence shown here is derived from an EMBL/GenBank/DDBJ whole genome shotgun (WGS) entry which is preliminary data.</text>
</comment>
<sequence length="150" mass="16426">MRGLLRTAYVRRINVPYPAVLRYVGNAGDLSLVVAPIVTDPLWSHSYQWAGQGDEARENGKMPLATAEADNEVFGSDVRASLSQLSNTYGTPAVSDNLSATKAIRARNQWIKRIGKTWMAWKMTLLHKQQGATMVAKFASPPIPAALDIS</sequence>
<organism evidence="1 2">
    <name type="scientific">Alternaria panax</name>
    <dbReference type="NCBI Taxonomy" id="48097"/>
    <lineage>
        <taxon>Eukaryota</taxon>
        <taxon>Fungi</taxon>
        <taxon>Dikarya</taxon>
        <taxon>Ascomycota</taxon>
        <taxon>Pezizomycotina</taxon>
        <taxon>Dothideomycetes</taxon>
        <taxon>Pleosporomycetidae</taxon>
        <taxon>Pleosporales</taxon>
        <taxon>Pleosporineae</taxon>
        <taxon>Pleosporaceae</taxon>
        <taxon>Alternaria</taxon>
        <taxon>Alternaria sect. Panax</taxon>
    </lineage>
</organism>
<dbReference type="EMBL" id="JAANER010000006">
    <property type="protein sequence ID" value="KAG9188858.1"/>
    <property type="molecule type" value="Genomic_DNA"/>
</dbReference>
<dbReference type="Proteomes" id="UP001199106">
    <property type="component" value="Unassembled WGS sequence"/>
</dbReference>
<dbReference type="AlphaFoldDB" id="A0AAD4FF66"/>
<accession>A0AAD4FF66</accession>
<evidence type="ECO:0000313" key="2">
    <source>
        <dbReference type="Proteomes" id="UP001199106"/>
    </source>
</evidence>
<name>A0AAD4FF66_9PLEO</name>
<protein>
    <submittedName>
        <fullName evidence="1">Uncharacterized protein</fullName>
    </submittedName>
</protein>
<proteinExistence type="predicted"/>
<evidence type="ECO:0000313" key="1">
    <source>
        <dbReference type="EMBL" id="KAG9188858.1"/>
    </source>
</evidence>